<keyword evidence="3" id="KW-1185">Reference proteome</keyword>
<dbReference type="Proteomes" id="UP000286134">
    <property type="component" value="Unassembled WGS sequence"/>
</dbReference>
<evidence type="ECO:0000259" key="1">
    <source>
        <dbReference type="Pfam" id="PF01348"/>
    </source>
</evidence>
<evidence type="ECO:0000313" key="3">
    <source>
        <dbReference type="Proteomes" id="UP000286134"/>
    </source>
</evidence>
<dbReference type="AlphaFoldDB" id="A0A420HY99"/>
<comment type="caution">
    <text evidence="2">The sequence shown here is derived from an EMBL/GenBank/DDBJ whole genome shotgun (WGS) entry which is preliminary data.</text>
</comment>
<accession>A0A420HY99</accession>
<proteinExistence type="predicted"/>
<feature type="domain" description="Domain X" evidence="1">
    <location>
        <begin position="3"/>
        <end position="68"/>
    </location>
</feature>
<gene>
    <name evidence="2" type="ORF">OnM2_033018</name>
</gene>
<dbReference type="InterPro" id="IPR024937">
    <property type="entry name" value="Domain_X"/>
</dbReference>
<dbReference type="GO" id="GO:0005737">
    <property type="term" value="C:cytoplasm"/>
    <property type="evidence" value="ECO:0007669"/>
    <property type="project" value="UniProtKB-ARBA"/>
</dbReference>
<dbReference type="OrthoDB" id="3594036at2759"/>
<name>A0A420HY99_9PEZI</name>
<dbReference type="EMBL" id="MCFK01003387">
    <property type="protein sequence ID" value="RKF62401.1"/>
    <property type="molecule type" value="Genomic_DNA"/>
</dbReference>
<dbReference type="Pfam" id="PF01348">
    <property type="entry name" value="Intron_maturas2"/>
    <property type="match status" value="1"/>
</dbReference>
<organism evidence="2 3">
    <name type="scientific">Erysiphe neolycopersici</name>
    <dbReference type="NCBI Taxonomy" id="212602"/>
    <lineage>
        <taxon>Eukaryota</taxon>
        <taxon>Fungi</taxon>
        <taxon>Dikarya</taxon>
        <taxon>Ascomycota</taxon>
        <taxon>Pezizomycotina</taxon>
        <taxon>Leotiomycetes</taxon>
        <taxon>Erysiphales</taxon>
        <taxon>Erysiphaceae</taxon>
        <taxon>Erysiphe</taxon>
    </lineage>
</organism>
<protein>
    <recommendedName>
        <fullName evidence="1">Domain X domain-containing protein</fullName>
    </recommendedName>
</protein>
<dbReference type="GO" id="GO:0006397">
    <property type="term" value="P:mRNA processing"/>
    <property type="evidence" value="ECO:0007669"/>
    <property type="project" value="InterPro"/>
</dbReference>
<reference evidence="2 3" key="1">
    <citation type="journal article" date="2018" name="BMC Genomics">
        <title>Comparative genome analyses reveal sequence features reflecting distinct modes of host-adaptation between dicot and monocot powdery mildew.</title>
        <authorList>
            <person name="Wu Y."/>
            <person name="Ma X."/>
            <person name="Pan Z."/>
            <person name="Kale S.D."/>
            <person name="Song Y."/>
            <person name="King H."/>
            <person name="Zhang Q."/>
            <person name="Presley C."/>
            <person name="Deng X."/>
            <person name="Wei C.I."/>
            <person name="Xiao S."/>
        </authorList>
    </citation>
    <scope>NUCLEOTIDE SEQUENCE [LARGE SCALE GENOMIC DNA]</scope>
    <source>
        <strain evidence="2">UMSG2</strain>
    </source>
</reference>
<evidence type="ECO:0000313" key="2">
    <source>
        <dbReference type="EMBL" id="RKF62401.1"/>
    </source>
</evidence>
<sequence>MGFSHNYGRLASYIEFILKQSCAKLLARKFKLGTMAKTYKKFGPKLTGPKGKSLFKPSKKMRQKFLTKPSAWCTIPIKVA</sequence>